<comment type="similarity">
    <text evidence="1">Belongs to the peptidase C56 family.</text>
</comment>
<feature type="domain" description="DJ-1/PfpI" evidence="2">
    <location>
        <begin position="12"/>
        <end position="177"/>
    </location>
</feature>
<evidence type="ECO:0000313" key="3">
    <source>
        <dbReference type="EMBL" id="GHO89586.1"/>
    </source>
</evidence>
<dbReference type="PROSITE" id="PS51276">
    <property type="entry name" value="PEPTIDASE_C56_PFPI"/>
    <property type="match status" value="1"/>
</dbReference>
<dbReference type="InterPro" id="IPR006286">
    <property type="entry name" value="C56_PfpI-like"/>
</dbReference>
<protein>
    <submittedName>
        <fullName evidence="3">Glutamine amidotransferase</fullName>
    </submittedName>
</protein>
<dbReference type="Proteomes" id="UP000635565">
    <property type="component" value="Unassembled WGS sequence"/>
</dbReference>
<dbReference type="EMBL" id="BNJJ01000040">
    <property type="protein sequence ID" value="GHO89586.1"/>
    <property type="molecule type" value="Genomic_DNA"/>
</dbReference>
<dbReference type="PANTHER" id="PTHR42733">
    <property type="entry name" value="DJ-1 PROTEIN"/>
    <property type="match status" value="1"/>
</dbReference>
<organism evidence="3 4">
    <name type="scientific">Dictyobacter formicarum</name>
    <dbReference type="NCBI Taxonomy" id="2778368"/>
    <lineage>
        <taxon>Bacteria</taxon>
        <taxon>Bacillati</taxon>
        <taxon>Chloroflexota</taxon>
        <taxon>Ktedonobacteria</taxon>
        <taxon>Ktedonobacterales</taxon>
        <taxon>Dictyobacteraceae</taxon>
        <taxon>Dictyobacter</taxon>
    </lineage>
</organism>
<dbReference type="CDD" id="cd03134">
    <property type="entry name" value="GATase1_PfpI_like"/>
    <property type="match status" value="1"/>
</dbReference>
<dbReference type="Gene3D" id="3.40.50.880">
    <property type="match status" value="1"/>
</dbReference>
<proteinExistence type="inferred from homology"/>
<name>A0ABQ3VV12_9CHLR</name>
<reference evidence="3 4" key="1">
    <citation type="journal article" date="2021" name="Int. J. Syst. Evol. Microbiol.">
        <title>Reticulibacter mediterranei gen. nov., sp. nov., within the new family Reticulibacteraceae fam. nov., and Ktedonospora formicarum gen. nov., sp. nov., Ktedonobacter robiniae sp. nov., Dictyobacter formicarum sp. nov. and Dictyobacter arantiisoli sp. nov., belonging to the class Ktedonobacteria.</title>
        <authorList>
            <person name="Yabe S."/>
            <person name="Zheng Y."/>
            <person name="Wang C.M."/>
            <person name="Sakai Y."/>
            <person name="Abe K."/>
            <person name="Yokota A."/>
            <person name="Donadio S."/>
            <person name="Cavaletti L."/>
            <person name="Monciardini P."/>
        </authorList>
    </citation>
    <scope>NUCLEOTIDE SEQUENCE [LARGE SCALE GENOMIC DNA]</scope>
    <source>
        <strain evidence="3 4">SOSP1-9</strain>
    </source>
</reference>
<dbReference type="RefSeq" id="WP_201367153.1">
    <property type="nucleotide sequence ID" value="NZ_BNJJ01000040.1"/>
</dbReference>
<evidence type="ECO:0000259" key="2">
    <source>
        <dbReference type="Pfam" id="PF01965"/>
    </source>
</evidence>
<dbReference type="InterPro" id="IPR002818">
    <property type="entry name" value="DJ-1/PfpI"/>
</dbReference>
<comment type="caution">
    <text evidence="3">The sequence shown here is derived from an EMBL/GenBank/DDBJ whole genome shotgun (WGS) entry which is preliminary data.</text>
</comment>
<evidence type="ECO:0000313" key="4">
    <source>
        <dbReference type="Proteomes" id="UP000635565"/>
    </source>
</evidence>
<dbReference type="SUPFAM" id="SSF52317">
    <property type="entry name" value="Class I glutamine amidotransferase-like"/>
    <property type="match status" value="1"/>
</dbReference>
<dbReference type="PANTHER" id="PTHR42733:SF12">
    <property type="entry name" value="PROTEINASE"/>
    <property type="match status" value="1"/>
</dbReference>
<dbReference type="Pfam" id="PF01965">
    <property type="entry name" value="DJ-1_PfpI"/>
    <property type="match status" value="1"/>
</dbReference>
<sequence length="204" mass="22193">MQASGKKLDGLRVAILVTDDFEQAEMTEPRKALDHAGAVTKVISNKPGQVQGVNHDEKADRFPVDMTFDQANPSDFDALLLPGGAINADTIRMEPKARAFVQQFDQSGRPMAVICHAPWLVVSAGCAKGRTMTSYYTIQDDLRNAGANWVDQEVVRDHNLVTSRSPKDIPAFNSAIASLFAEYKEKGPIPTPASPQRAQDVITG</sequence>
<evidence type="ECO:0000256" key="1">
    <source>
        <dbReference type="ARBA" id="ARBA00008542"/>
    </source>
</evidence>
<keyword evidence="4" id="KW-1185">Reference proteome</keyword>
<dbReference type="InterPro" id="IPR029062">
    <property type="entry name" value="Class_I_gatase-like"/>
</dbReference>
<gene>
    <name evidence="3" type="ORF">KSZ_75920</name>
</gene>
<accession>A0ABQ3VV12</accession>
<dbReference type="NCBIfam" id="TIGR01382">
    <property type="entry name" value="PfpI"/>
    <property type="match status" value="1"/>
</dbReference>
<keyword evidence="3" id="KW-0315">Glutamine amidotransferase</keyword>